<keyword evidence="4" id="KW-0012">Acyltransferase</keyword>
<evidence type="ECO:0000313" key="5">
    <source>
        <dbReference type="Proteomes" id="UP000523196"/>
    </source>
</evidence>
<feature type="transmembrane region" description="Helical" evidence="1">
    <location>
        <begin position="152"/>
        <end position="167"/>
    </location>
</feature>
<dbReference type="Pfam" id="PF19040">
    <property type="entry name" value="SGNH"/>
    <property type="match status" value="2"/>
</dbReference>
<dbReference type="GO" id="GO:0009103">
    <property type="term" value="P:lipopolysaccharide biosynthetic process"/>
    <property type="evidence" value="ECO:0007669"/>
    <property type="project" value="TreeGrafter"/>
</dbReference>
<sequence length="968" mass="104735">MVGVSTVRGAFRPEIQGLRAIAVLLVLVYHVWPSFLPGGFVGVDVFFVISGYLITSLLLREVERSGSISLPQFYVRRARRLLPAAIVTLFAVVAATALLLPITRWRDVALEVVASTLYFENWWLAFKAVDYLAIEADPSPLQHFWSLSVEEQFYFAWPALLIALAWFSRARRVPFRRAVGAIVSIVLAASLAYSVIAGLSGSSSAYFSTFSRIWQLAAGALVAVVGFLPGRAGVGLLLAGLAGMVLSAIVLDAGIPYPGHAALLPTLSAVLAIAAGGAHERTALTRWLGSNRAIQYLGDISYSLYLWHWPVITFYRAWRGEDPGLWDGAALLGLSVLLAAVSKRYIEDAFRHGPATAGRPWRPLAAAASASIACVAIALVLGRAGGLGVPARDVASGLDQDHPGAAALYLKPARTPREVDFLPKLVDVEFDVASAYRMGCIQDIDGDEVKTCVFGSTPARMRIAVVGDSHAVHWLPAFKWIAEHYDVQVVGITKTSCITAGLPTYHRKLKRPYVECERWTRNVVDYLNAQDFDKVVLVESPRHAVYGRQGEGYAASAEALAQGMKDVWSGFRDRSAVTLIRSTPWQPTIVRECFAKNAPGGDGCTAGRDAALYDDAIPRLARLAGYPMLDFTDLFCPGSACPAVIGNVFVYRDAHHITATYMQTLAPVLRERLGIDGAIARRPGEAAGQVPSLSKVRPAIAAAAADRGIAFDRQCVVSTTSRAVKKCEFGDRDGRITVAVVGDATGANLMPAIDPAAIALEWRVNTYFKDSCLFGGESVFHRRLKRAFSECSAWNRQVLHELLVSKPNIVLLAQSPNYTDARGRSYDQASAQLERGIGVYVRELQRTGIRVAVVKHLPKMPFDVPLCLESRADTKACGAPRQGALSNGALFRYAVSAKPALGLVDLSDSFCGELRCEAVIEDVLVYRDGMQPTATFAKTLSGALERQLQDLLVVGGVVSSSESRRSGD</sequence>
<feature type="transmembrane region" description="Helical" evidence="1">
    <location>
        <begin position="235"/>
        <end position="255"/>
    </location>
</feature>
<protein>
    <submittedName>
        <fullName evidence="4">Acyltransferase</fullName>
    </submittedName>
</protein>
<evidence type="ECO:0000256" key="1">
    <source>
        <dbReference type="SAM" id="Phobius"/>
    </source>
</evidence>
<dbReference type="AlphaFoldDB" id="A0A7W3TJ25"/>
<keyword evidence="5" id="KW-1185">Reference proteome</keyword>
<dbReference type="GO" id="GO:0016020">
    <property type="term" value="C:membrane"/>
    <property type="evidence" value="ECO:0007669"/>
    <property type="project" value="TreeGrafter"/>
</dbReference>
<dbReference type="GO" id="GO:0016747">
    <property type="term" value="F:acyltransferase activity, transferring groups other than amino-acyl groups"/>
    <property type="evidence" value="ECO:0007669"/>
    <property type="project" value="InterPro"/>
</dbReference>
<feature type="transmembrane region" description="Helical" evidence="1">
    <location>
        <begin position="324"/>
        <end position="342"/>
    </location>
</feature>
<proteinExistence type="predicted"/>
<feature type="domain" description="SGNH" evidence="3">
    <location>
        <begin position="446"/>
        <end position="670"/>
    </location>
</feature>
<feature type="domain" description="Acyltransferase 3" evidence="2">
    <location>
        <begin position="14"/>
        <end position="341"/>
    </location>
</feature>
<feature type="transmembrane region" description="Helical" evidence="1">
    <location>
        <begin position="179"/>
        <end position="199"/>
    </location>
</feature>
<dbReference type="InterPro" id="IPR043968">
    <property type="entry name" value="SGNH"/>
</dbReference>
<gene>
    <name evidence="4" type="ORF">H4F98_00435</name>
</gene>
<accession>A0A7W3TJ25</accession>
<dbReference type="Pfam" id="PF01757">
    <property type="entry name" value="Acyl_transf_3"/>
    <property type="match status" value="1"/>
</dbReference>
<evidence type="ECO:0000313" key="4">
    <source>
        <dbReference type="EMBL" id="MBB1059034.1"/>
    </source>
</evidence>
<reference evidence="4 5" key="1">
    <citation type="submission" date="2020-08" db="EMBL/GenBank/DDBJ databases">
        <authorList>
            <person name="Xu S."/>
            <person name="Li A."/>
        </authorList>
    </citation>
    <scope>NUCLEOTIDE SEQUENCE [LARGE SCALE GENOMIC DNA]</scope>
    <source>
        <strain evidence="4 5">119BY6-57</strain>
    </source>
</reference>
<dbReference type="InterPro" id="IPR002656">
    <property type="entry name" value="Acyl_transf_3_dom"/>
</dbReference>
<evidence type="ECO:0000259" key="3">
    <source>
        <dbReference type="Pfam" id="PF19040"/>
    </source>
</evidence>
<feature type="transmembrane region" description="Helical" evidence="1">
    <location>
        <begin position="38"/>
        <end position="60"/>
    </location>
</feature>
<keyword evidence="4" id="KW-0808">Transferase</keyword>
<keyword evidence="1" id="KW-1133">Transmembrane helix</keyword>
<name>A0A7W3TJ25_9GAMM</name>
<evidence type="ECO:0000259" key="2">
    <source>
        <dbReference type="Pfam" id="PF01757"/>
    </source>
</evidence>
<feature type="transmembrane region" description="Helical" evidence="1">
    <location>
        <begin position="15"/>
        <end position="32"/>
    </location>
</feature>
<keyword evidence="1" id="KW-0812">Transmembrane</keyword>
<comment type="caution">
    <text evidence="4">The sequence shown here is derived from an EMBL/GenBank/DDBJ whole genome shotgun (WGS) entry which is preliminary data.</text>
</comment>
<dbReference type="EMBL" id="JACHTF010000001">
    <property type="protein sequence ID" value="MBB1059034.1"/>
    <property type="molecule type" value="Genomic_DNA"/>
</dbReference>
<dbReference type="InterPro" id="IPR050879">
    <property type="entry name" value="Acyltransferase_3"/>
</dbReference>
<feature type="transmembrane region" description="Helical" evidence="1">
    <location>
        <begin position="81"/>
        <end position="102"/>
    </location>
</feature>
<dbReference type="RefSeq" id="WP_182684700.1">
    <property type="nucleotide sequence ID" value="NZ_JACHTF010000001.1"/>
</dbReference>
<feature type="transmembrane region" description="Helical" evidence="1">
    <location>
        <begin position="205"/>
        <end position="228"/>
    </location>
</feature>
<organism evidence="4 5">
    <name type="scientific">Marilutibacter spongiae</name>
    <dbReference type="NCBI Taxonomy" id="2025720"/>
    <lineage>
        <taxon>Bacteria</taxon>
        <taxon>Pseudomonadati</taxon>
        <taxon>Pseudomonadota</taxon>
        <taxon>Gammaproteobacteria</taxon>
        <taxon>Lysobacterales</taxon>
        <taxon>Lysobacteraceae</taxon>
        <taxon>Marilutibacter</taxon>
    </lineage>
</organism>
<dbReference type="Proteomes" id="UP000523196">
    <property type="component" value="Unassembled WGS sequence"/>
</dbReference>
<keyword evidence="1" id="KW-0472">Membrane</keyword>
<feature type="transmembrane region" description="Helical" evidence="1">
    <location>
        <begin position="363"/>
        <end position="382"/>
    </location>
</feature>
<dbReference type="PANTHER" id="PTHR23028">
    <property type="entry name" value="ACETYLTRANSFERASE"/>
    <property type="match status" value="1"/>
</dbReference>
<feature type="domain" description="SGNH" evidence="3">
    <location>
        <begin position="715"/>
        <end position="930"/>
    </location>
</feature>
<dbReference type="PANTHER" id="PTHR23028:SF53">
    <property type="entry name" value="ACYL_TRANSF_3 DOMAIN-CONTAINING PROTEIN"/>
    <property type="match status" value="1"/>
</dbReference>